<keyword evidence="2" id="KW-1185">Reference proteome</keyword>
<evidence type="ECO:0000313" key="1">
    <source>
        <dbReference type="EMBL" id="KAG0710540.1"/>
    </source>
</evidence>
<evidence type="ECO:0000313" key="2">
    <source>
        <dbReference type="Proteomes" id="UP000770661"/>
    </source>
</evidence>
<reference evidence="1" key="1">
    <citation type="submission" date="2020-07" db="EMBL/GenBank/DDBJ databases">
        <title>The High-quality genome of the commercially important snow crab, Chionoecetes opilio.</title>
        <authorList>
            <person name="Jeong J.-H."/>
            <person name="Ryu S."/>
        </authorList>
    </citation>
    <scope>NUCLEOTIDE SEQUENCE</scope>
    <source>
        <strain evidence="1">MADBK_172401_WGS</strain>
        <tissue evidence="1">Digestive gland</tissue>
    </source>
</reference>
<dbReference type="Proteomes" id="UP000770661">
    <property type="component" value="Unassembled WGS sequence"/>
</dbReference>
<dbReference type="AlphaFoldDB" id="A0A8J4XWU2"/>
<organism evidence="1 2">
    <name type="scientific">Chionoecetes opilio</name>
    <name type="common">Atlantic snow crab</name>
    <name type="synonym">Cancer opilio</name>
    <dbReference type="NCBI Taxonomy" id="41210"/>
    <lineage>
        <taxon>Eukaryota</taxon>
        <taxon>Metazoa</taxon>
        <taxon>Ecdysozoa</taxon>
        <taxon>Arthropoda</taxon>
        <taxon>Crustacea</taxon>
        <taxon>Multicrustacea</taxon>
        <taxon>Malacostraca</taxon>
        <taxon>Eumalacostraca</taxon>
        <taxon>Eucarida</taxon>
        <taxon>Decapoda</taxon>
        <taxon>Pleocyemata</taxon>
        <taxon>Brachyura</taxon>
        <taxon>Eubrachyura</taxon>
        <taxon>Majoidea</taxon>
        <taxon>Majidae</taxon>
        <taxon>Chionoecetes</taxon>
    </lineage>
</organism>
<accession>A0A8J4XWU2</accession>
<protein>
    <submittedName>
        <fullName evidence="1">Uncharacterized protein</fullName>
    </submittedName>
</protein>
<sequence length="159" mass="18352">MDKHMFLDSSVRSLPDCFYCTSPAYKTCSHVPRDLERAEYVWIRHDARRVHLIAPAKTMMKFFPMNICDQEQFPGVVDCSPTREVCIFHQTPSSHDRYFLRSPFPKFWICLRGEYMVPKASKQGGSMYHPHKGAPLLHGHVTGGHVGRRVYNEDGPGQR</sequence>
<gene>
    <name evidence="1" type="ORF">GWK47_002456</name>
</gene>
<dbReference type="EMBL" id="JACEEZ010024116">
    <property type="protein sequence ID" value="KAG0710540.1"/>
    <property type="molecule type" value="Genomic_DNA"/>
</dbReference>
<comment type="caution">
    <text evidence="1">The sequence shown here is derived from an EMBL/GenBank/DDBJ whole genome shotgun (WGS) entry which is preliminary data.</text>
</comment>
<name>A0A8J4XWU2_CHIOP</name>
<proteinExistence type="predicted"/>